<evidence type="ECO:0000313" key="2">
    <source>
        <dbReference type="EMBL" id="CAE7394656.1"/>
    </source>
</evidence>
<feature type="region of interest" description="Disordered" evidence="1">
    <location>
        <begin position="121"/>
        <end position="185"/>
    </location>
</feature>
<gene>
    <name evidence="2" type="primary">TDRKH</name>
    <name evidence="2" type="ORF">SNEC2469_LOCUS10765</name>
</gene>
<dbReference type="AlphaFoldDB" id="A0A812QMQ6"/>
<feature type="compositionally biased region" description="Basic and acidic residues" evidence="1">
    <location>
        <begin position="171"/>
        <end position="182"/>
    </location>
</feature>
<dbReference type="OrthoDB" id="448332at2759"/>
<feature type="region of interest" description="Disordered" evidence="1">
    <location>
        <begin position="224"/>
        <end position="245"/>
    </location>
</feature>
<feature type="compositionally biased region" description="Pro residues" evidence="1">
    <location>
        <begin position="311"/>
        <end position="321"/>
    </location>
</feature>
<dbReference type="Proteomes" id="UP000601435">
    <property type="component" value="Unassembled WGS sequence"/>
</dbReference>
<reference evidence="2" key="1">
    <citation type="submission" date="2021-02" db="EMBL/GenBank/DDBJ databases">
        <authorList>
            <person name="Dougan E. K."/>
            <person name="Rhodes N."/>
            <person name="Thang M."/>
            <person name="Chan C."/>
        </authorList>
    </citation>
    <scope>NUCLEOTIDE SEQUENCE</scope>
</reference>
<feature type="region of interest" description="Disordered" evidence="1">
    <location>
        <begin position="274"/>
        <end position="347"/>
    </location>
</feature>
<feature type="compositionally biased region" description="Low complexity" evidence="1">
    <location>
        <begin position="332"/>
        <end position="342"/>
    </location>
</feature>
<feature type="compositionally biased region" description="Acidic residues" evidence="1">
    <location>
        <begin position="125"/>
        <end position="135"/>
    </location>
</feature>
<comment type="caution">
    <text evidence="2">The sequence shown here is derived from an EMBL/GenBank/DDBJ whole genome shotgun (WGS) entry which is preliminary data.</text>
</comment>
<feature type="compositionally biased region" description="Pro residues" evidence="1">
    <location>
        <begin position="45"/>
        <end position="58"/>
    </location>
</feature>
<sequence length="942" mass="103470">MAEMETKAGTTPQDWTLAADDDGAQQGPRTTGAAADMSDSSVEEAPPPSRPAGPPTPLPAQAQQELAHQISGAVARELSFQGTILTYLPWDIRHLRSIVVSIRAMRPHEWAHPNVLTVHDSAPAEQEEAEEEPPEEDGHVSWEHGHGHGHGNVRGNEHVDRAEAEETMEDDLGHGTHTEGRSSRRQRILARLTAAGRPLMTSTEASHLNEELGLHSARTALLGTEASTGTSGTSRSPPGPPLGEEARDRRLNAIIQAIKSEGRTVLTAEEIRTVEVDFPDHDPVNPEPTGHDPDSENASVMPDLDHAMDGPRPPPGPPPGWHAPADDEDGDPGSSTGTGTEPQAKPRATNYRKWFPHLFFAVLTLVLGVQEVHVGMRRLLPFLSLFLSFILYSTDQLNMAIVGPLLYGALLAGCYIPAGNTSIDLINAYQFSANDKSADSEARRAQILVDYPVAGWREGAKHFPVVASVPVPKQYWKADAKTPVQQVDLPSVLHDLHHDPQAPRLQAFQETVAETLNPTSDFDNVVLQAALQHYPRPPRPQVAPTQPAELANSARHMWQLFRQMRTQRFSMQGIMEAWKLWTRFAEAHRLHKQRANRRAKARRDELLVQAQDAATKGDLYQMWSVVKRLATKTKFRRVQLHRHGTIMAPEAELDWIAQAFGERYGAANSVSPGPLCRQHPPVQVLVTDVKAALQQLPARKAVPPGAVPSAIWKACANQLAGPLTVAVNEAWSQPLVEIQQPWADADVALLPKGSKKAKMPLDLRPIGLQHPLGKTMMKVITLQAKDCIAALVKRWPQTAYVPGRSTTTALKVVMSHCADVRTACARTRLNIHQKHEGQHHAKESGSFHGGLQVSLDLTAAFDLVNWGHLREALALAEIDPSIQELLLQWLRQVVYSFRHKGQSKRVRPSFSGALVCFHSTVMSGLRSTLGPRVGSRARGHVR</sequence>
<feature type="compositionally biased region" description="Low complexity" evidence="1">
    <location>
        <begin position="224"/>
        <end position="236"/>
    </location>
</feature>
<name>A0A812QMQ6_9DINO</name>
<protein>
    <submittedName>
        <fullName evidence="2">TDRKH protein</fullName>
    </submittedName>
</protein>
<feature type="region of interest" description="Disordered" evidence="1">
    <location>
        <begin position="1"/>
        <end position="65"/>
    </location>
</feature>
<feature type="compositionally biased region" description="Basic and acidic residues" evidence="1">
    <location>
        <begin position="155"/>
        <end position="164"/>
    </location>
</feature>
<feature type="compositionally biased region" description="Basic and acidic residues" evidence="1">
    <location>
        <begin position="136"/>
        <end position="146"/>
    </location>
</feature>
<dbReference type="EMBL" id="CAJNJA010017115">
    <property type="protein sequence ID" value="CAE7394656.1"/>
    <property type="molecule type" value="Genomic_DNA"/>
</dbReference>
<feature type="compositionally biased region" description="Basic and acidic residues" evidence="1">
    <location>
        <begin position="274"/>
        <end position="294"/>
    </location>
</feature>
<organism evidence="2 3">
    <name type="scientific">Symbiodinium necroappetens</name>
    <dbReference type="NCBI Taxonomy" id="1628268"/>
    <lineage>
        <taxon>Eukaryota</taxon>
        <taxon>Sar</taxon>
        <taxon>Alveolata</taxon>
        <taxon>Dinophyceae</taxon>
        <taxon>Suessiales</taxon>
        <taxon>Symbiodiniaceae</taxon>
        <taxon>Symbiodinium</taxon>
    </lineage>
</organism>
<accession>A0A812QMQ6</accession>
<proteinExistence type="predicted"/>
<evidence type="ECO:0000313" key="3">
    <source>
        <dbReference type="Proteomes" id="UP000601435"/>
    </source>
</evidence>
<evidence type="ECO:0000256" key="1">
    <source>
        <dbReference type="SAM" id="MobiDB-lite"/>
    </source>
</evidence>
<keyword evidence="3" id="KW-1185">Reference proteome</keyword>